<comment type="caution">
    <text evidence="2">The sequence shown here is derived from an EMBL/GenBank/DDBJ whole genome shotgun (WGS) entry which is preliminary data.</text>
</comment>
<dbReference type="Gene3D" id="1.25.40.10">
    <property type="entry name" value="Tetratricopeptide repeat domain"/>
    <property type="match status" value="1"/>
</dbReference>
<gene>
    <name evidence="2" type="ORF">M6B38_217380</name>
</gene>
<accession>A0AAX6E077</accession>
<proteinExistence type="predicted"/>
<organism evidence="2 3">
    <name type="scientific">Iris pallida</name>
    <name type="common">Sweet iris</name>
    <dbReference type="NCBI Taxonomy" id="29817"/>
    <lineage>
        <taxon>Eukaryota</taxon>
        <taxon>Viridiplantae</taxon>
        <taxon>Streptophyta</taxon>
        <taxon>Embryophyta</taxon>
        <taxon>Tracheophyta</taxon>
        <taxon>Spermatophyta</taxon>
        <taxon>Magnoliopsida</taxon>
        <taxon>Liliopsida</taxon>
        <taxon>Asparagales</taxon>
        <taxon>Iridaceae</taxon>
        <taxon>Iridoideae</taxon>
        <taxon>Irideae</taxon>
        <taxon>Iris</taxon>
    </lineage>
</organism>
<feature type="region of interest" description="Disordered" evidence="1">
    <location>
        <begin position="105"/>
        <end position="147"/>
    </location>
</feature>
<reference evidence="2" key="2">
    <citation type="submission" date="2023-04" db="EMBL/GenBank/DDBJ databases">
        <authorList>
            <person name="Bruccoleri R.E."/>
            <person name="Oakeley E.J."/>
            <person name="Faust A.-M."/>
            <person name="Dessus-Babus S."/>
            <person name="Altorfer M."/>
            <person name="Burckhardt D."/>
            <person name="Oertli M."/>
            <person name="Naumann U."/>
            <person name="Petersen F."/>
            <person name="Wong J."/>
        </authorList>
    </citation>
    <scope>NUCLEOTIDE SEQUENCE</scope>
    <source>
        <strain evidence="2">GSM-AAB239-AS_SAM_17_03QT</strain>
        <tissue evidence="2">Leaf</tissue>
    </source>
</reference>
<evidence type="ECO:0000313" key="3">
    <source>
        <dbReference type="Proteomes" id="UP001140949"/>
    </source>
</evidence>
<keyword evidence="3" id="KW-1185">Reference proteome</keyword>
<dbReference type="PANTHER" id="PTHR26312:SF132">
    <property type="entry name" value="OS01G0855200 PROTEIN"/>
    <property type="match status" value="1"/>
</dbReference>
<name>A0AAX6E077_IRIPA</name>
<reference evidence="2" key="1">
    <citation type="journal article" date="2023" name="GigaByte">
        <title>Genome assembly of the bearded iris, Iris pallida Lam.</title>
        <authorList>
            <person name="Bruccoleri R.E."/>
            <person name="Oakeley E.J."/>
            <person name="Faust A.M.E."/>
            <person name="Altorfer M."/>
            <person name="Dessus-Babus S."/>
            <person name="Burckhardt D."/>
            <person name="Oertli M."/>
            <person name="Naumann U."/>
            <person name="Petersen F."/>
            <person name="Wong J."/>
        </authorList>
    </citation>
    <scope>NUCLEOTIDE SEQUENCE</scope>
    <source>
        <strain evidence="2">GSM-AAB239-AS_SAM_17_03QT</strain>
    </source>
</reference>
<dbReference type="EMBL" id="JANAVB010040819">
    <property type="protein sequence ID" value="KAJ6797468.1"/>
    <property type="molecule type" value="Genomic_DNA"/>
</dbReference>
<dbReference type="PANTHER" id="PTHR26312">
    <property type="entry name" value="TETRATRICOPEPTIDE REPEAT PROTEIN 5"/>
    <property type="match status" value="1"/>
</dbReference>
<protein>
    <submittedName>
        <fullName evidence="2">Uncharacterized protein</fullName>
    </submittedName>
</protein>
<dbReference type="InterPro" id="IPR011990">
    <property type="entry name" value="TPR-like_helical_dom_sf"/>
</dbReference>
<feature type="region of interest" description="Disordered" evidence="1">
    <location>
        <begin position="13"/>
        <end position="37"/>
    </location>
</feature>
<feature type="region of interest" description="Disordered" evidence="1">
    <location>
        <begin position="323"/>
        <end position="356"/>
    </location>
</feature>
<evidence type="ECO:0000313" key="2">
    <source>
        <dbReference type="EMBL" id="KAJ6797468.1"/>
    </source>
</evidence>
<dbReference type="Proteomes" id="UP001140949">
    <property type="component" value="Unassembled WGS sequence"/>
</dbReference>
<dbReference type="AlphaFoldDB" id="A0AAX6E077"/>
<evidence type="ECO:0000256" key="1">
    <source>
        <dbReference type="SAM" id="MobiDB-lite"/>
    </source>
</evidence>
<feature type="compositionally biased region" description="Basic and acidic residues" evidence="1">
    <location>
        <begin position="105"/>
        <end position="119"/>
    </location>
</feature>
<feature type="compositionally biased region" description="Low complexity" evidence="1">
    <location>
        <begin position="27"/>
        <end position="37"/>
    </location>
</feature>
<dbReference type="SUPFAM" id="SSF48452">
    <property type="entry name" value="TPR-like"/>
    <property type="match status" value="1"/>
</dbReference>
<sequence>MVGMKIAGSNCLQWQQHHQRHSPAIHRPQPLSSSPSRRGFVNLSYRFLSRSRSLHRDGEELKIIRRSFSTALNGFTNNEEDDDDDDVFVKRFQQFLLNFTTHDETTSLDIHDPPKREESVVSAEPTSSAVRPEPPSWLEQQDRDRDRDEDEINIIPASAEHKANSIELPLSLRIIKQKKKKKEINSSFLRGAGESACCSVDKAFSSMVFILRELQSYALQMRQVLLYENLQGILSRVHGEMNASFVWLFQQIFSCTPTLMVYVMLLLANFTVHSIGSNYALAAASPNPTHQSVAIVEQDYQQQQTDTRTDTWSTTETFSIGSRTASVDGYSGGGGGGTTKPAAGTADGGSHYGNTGSAAVVPEEEAAAWNRMVEEATRMQAVARDGSLMDHDTLRSFVSPVGIEVEQEDYEEYSKTEMMYHRALALDPDNALLLSNFAQFLYLVLHDHNRAEYYFKRAVGMKPADAESLSRYASFLWLARKDMGAAEEAYLEAVAAEPSNAYYAANYAHFLWNTGGEDTCYPLDGGAC</sequence>